<comment type="caution">
    <text evidence="2">The sequence shown here is derived from an EMBL/GenBank/DDBJ whole genome shotgun (WGS) entry which is preliminary data.</text>
</comment>
<dbReference type="RefSeq" id="WP_317049322.1">
    <property type="nucleotide sequence ID" value="NZ_CAMRXC010000133.1"/>
</dbReference>
<dbReference type="EMBL" id="CAMTCP010000166">
    <property type="protein sequence ID" value="CAI3577085.1"/>
    <property type="molecule type" value="Genomic_DNA"/>
</dbReference>
<dbReference type="AlphaFoldDB" id="A0AAD1YE34"/>
<feature type="domain" description="IrrE N-terminal-like" evidence="1">
    <location>
        <begin position="25"/>
        <end position="145"/>
    </location>
</feature>
<dbReference type="Proteomes" id="UP001189143">
    <property type="component" value="Unassembled WGS sequence"/>
</dbReference>
<evidence type="ECO:0000259" key="1">
    <source>
        <dbReference type="Pfam" id="PF06114"/>
    </source>
</evidence>
<protein>
    <recommendedName>
        <fullName evidence="1">IrrE N-terminal-like domain-containing protein</fullName>
    </recommendedName>
</protein>
<evidence type="ECO:0000313" key="3">
    <source>
        <dbReference type="Proteomes" id="UP001189143"/>
    </source>
</evidence>
<sequence>MVYYKKRAEYYIKKYKTRDPLTIAKELGIIVEFKNLSMDSPRGMFKKILGKKFIVINLSRITSSSELKMVLAHELGHTILHCNDSAFFLHDHTLYARGRFERETNLFAADLLIDMDTLDKHSIENFSINQLASFLDIPVELLKIKFKNM</sequence>
<evidence type="ECO:0000313" key="2">
    <source>
        <dbReference type="EMBL" id="CAI3577085.1"/>
    </source>
</evidence>
<dbReference type="Gene3D" id="1.10.10.2910">
    <property type="match status" value="1"/>
</dbReference>
<dbReference type="InterPro" id="IPR010359">
    <property type="entry name" value="IrrE_HExxH"/>
</dbReference>
<reference evidence="2" key="1">
    <citation type="submission" date="2022-10" db="EMBL/GenBank/DDBJ databases">
        <authorList>
            <person name="Aires J."/>
            <person name="Mesa V."/>
        </authorList>
    </citation>
    <scope>NUCLEOTIDE SEQUENCE</scope>
    <source>
        <strain evidence="2">Clostridium neonatale JD116</strain>
    </source>
</reference>
<proteinExistence type="predicted"/>
<organism evidence="2 3">
    <name type="scientific">Clostridium neonatale</name>
    <dbReference type="NCBI Taxonomy" id="137838"/>
    <lineage>
        <taxon>Bacteria</taxon>
        <taxon>Bacillati</taxon>
        <taxon>Bacillota</taxon>
        <taxon>Clostridia</taxon>
        <taxon>Eubacteriales</taxon>
        <taxon>Clostridiaceae</taxon>
        <taxon>Clostridium</taxon>
    </lineage>
</organism>
<accession>A0AAD1YE34</accession>
<dbReference type="Pfam" id="PF06114">
    <property type="entry name" value="Peptidase_M78"/>
    <property type="match status" value="1"/>
</dbReference>
<name>A0AAD1YE34_9CLOT</name>
<gene>
    <name evidence="2" type="ORF">CNEO2_240007</name>
</gene>